<proteinExistence type="predicted"/>
<dbReference type="AlphaFoldDB" id="A0A5E8CL15"/>
<feature type="transmembrane region" description="Helical" evidence="1">
    <location>
        <begin position="20"/>
        <end position="42"/>
    </location>
</feature>
<evidence type="ECO:0000313" key="2">
    <source>
        <dbReference type="EMBL" id="VVU95504.1"/>
    </source>
</evidence>
<gene>
    <name evidence="2" type="ORF">CPAV1605_1255</name>
</gene>
<name>A0A5E8CL15_9ZZZZ</name>
<dbReference type="EMBL" id="CABVLZ010000004">
    <property type="protein sequence ID" value="VVU95504.1"/>
    <property type="molecule type" value="Genomic_DNA"/>
</dbReference>
<protein>
    <submittedName>
        <fullName evidence="2">Uncharacterized protein</fullName>
    </submittedName>
</protein>
<keyword evidence="1" id="KW-0812">Transmembrane</keyword>
<organism evidence="2">
    <name type="scientific">seawater metagenome</name>
    <dbReference type="NCBI Taxonomy" id="1561972"/>
    <lineage>
        <taxon>unclassified sequences</taxon>
        <taxon>metagenomes</taxon>
        <taxon>ecological metagenomes</taxon>
    </lineage>
</organism>
<sequence>MEEEIKEYKQEAIIYKSNNVLVLCLFTVLIILFIILSVRELLRIYKYSRWIGPFPNVSRSPPISYQLDNYLDDIYMGLAQLKYIPQ</sequence>
<keyword evidence="1" id="KW-0472">Membrane</keyword>
<keyword evidence="1" id="KW-1133">Transmembrane helix</keyword>
<accession>A0A5E8CL15</accession>
<evidence type="ECO:0000256" key="1">
    <source>
        <dbReference type="SAM" id="Phobius"/>
    </source>
</evidence>
<reference evidence="2" key="1">
    <citation type="submission" date="2019-09" db="EMBL/GenBank/DDBJ databases">
        <authorList>
            <person name="Needham M D."/>
        </authorList>
    </citation>
    <scope>NUCLEOTIDE SEQUENCE</scope>
</reference>